<evidence type="ECO:0000313" key="2">
    <source>
        <dbReference type="Proteomes" id="UP000037822"/>
    </source>
</evidence>
<proteinExistence type="predicted"/>
<gene>
    <name evidence="1" type="ORF">AE618_18860</name>
</gene>
<keyword evidence="2" id="KW-1185">Reference proteome</keyword>
<dbReference type="RefSeq" id="WP_054210619.1">
    <property type="nucleotide sequence ID" value="NZ_LGSZ01000050.1"/>
</dbReference>
<dbReference type="AlphaFoldDB" id="A0A0N0MA97"/>
<dbReference type="PATRIC" id="fig|1526658.3.peg.1394"/>
<comment type="caution">
    <text evidence="1">The sequence shown here is derived from an EMBL/GenBank/DDBJ whole genome shotgun (WGS) entry which is preliminary data.</text>
</comment>
<reference evidence="1 2" key="1">
    <citation type="submission" date="2015-07" db="EMBL/GenBank/DDBJ databases">
        <title>Whole genome sequencing of Bosea vaviloviae isolated from cave pool.</title>
        <authorList>
            <person name="Tan N.E.H."/>
            <person name="Lee Y.P."/>
            <person name="Gan H.M."/>
            <person name="Barton H."/>
            <person name="Savka M.A."/>
        </authorList>
    </citation>
    <scope>NUCLEOTIDE SEQUENCE [LARGE SCALE GENOMIC DNA]</scope>
    <source>
        <strain evidence="1 2">SD260</strain>
    </source>
</reference>
<evidence type="ECO:0000313" key="1">
    <source>
        <dbReference type="EMBL" id="KPH79357.1"/>
    </source>
</evidence>
<accession>A0A0N0MA97</accession>
<dbReference type="Proteomes" id="UP000037822">
    <property type="component" value="Unassembled WGS sequence"/>
</dbReference>
<organism evidence="1 2">
    <name type="scientific">Bosea vaviloviae</name>
    <dbReference type="NCBI Taxonomy" id="1526658"/>
    <lineage>
        <taxon>Bacteria</taxon>
        <taxon>Pseudomonadati</taxon>
        <taxon>Pseudomonadota</taxon>
        <taxon>Alphaproteobacteria</taxon>
        <taxon>Hyphomicrobiales</taxon>
        <taxon>Boseaceae</taxon>
        <taxon>Bosea</taxon>
    </lineage>
</organism>
<dbReference type="OrthoDB" id="5449367at2"/>
<name>A0A0N0MA97_9HYPH</name>
<sequence length="73" mass="8127">MAKRWTVKDDKFLHAYFDAVGDYVGTHDLGRPVGAAKRRAEFLKRSGAWAALDRAEAAEIEFRKLAGHPVVEG</sequence>
<dbReference type="EMBL" id="LGSZ01000050">
    <property type="protein sequence ID" value="KPH79357.1"/>
    <property type="molecule type" value="Genomic_DNA"/>
</dbReference>
<protein>
    <submittedName>
        <fullName evidence="1">Uncharacterized protein</fullName>
    </submittedName>
</protein>